<dbReference type="HOGENOM" id="CLU_2411514_0_0_11"/>
<dbReference type="STRING" id="640132.Srot_3045"/>
<name>D6ZEJ3_SEGRD</name>
<dbReference type="RefSeq" id="WP_013139916.1">
    <property type="nucleotide sequence ID" value="NC_014168.1"/>
</dbReference>
<evidence type="ECO:0000313" key="2">
    <source>
        <dbReference type="EMBL" id="ADG99469.1"/>
    </source>
</evidence>
<evidence type="ECO:0000256" key="1">
    <source>
        <dbReference type="SAM" id="MobiDB-lite"/>
    </source>
</evidence>
<protein>
    <submittedName>
        <fullName evidence="2">Exonuclease V subunit alpha</fullName>
    </submittedName>
</protein>
<gene>
    <name evidence="2" type="ordered locus">Srot_3045</name>
</gene>
<reference evidence="2 3" key="1">
    <citation type="journal article" date="2010" name="Stand. Genomic Sci.">
        <title>Complete genome sequence of Segniliparus rotundus type strain (CDC 1076).</title>
        <authorList>
            <person name="Sikorski J."/>
            <person name="Lapidus A."/>
            <person name="Copeland A."/>
            <person name="Misra M."/>
            <person name="Glavina Del Rio T."/>
            <person name="Nolan M."/>
            <person name="Lucas S."/>
            <person name="Chen F."/>
            <person name="Tice H."/>
            <person name="Cheng J.F."/>
            <person name="Jando M."/>
            <person name="Schneider S."/>
            <person name="Bruce D."/>
            <person name="Goodwin L."/>
            <person name="Pitluck S."/>
            <person name="Liolios K."/>
            <person name="Mikhailova N."/>
            <person name="Pati A."/>
            <person name="Ivanova N."/>
            <person name="Mavromatis K."/>
            <person name="Chen A."/>
            <person name="Palaniappan K."/>
            <person name="Chertkov O."/>
            <person name="Land M."/>
            <person name="Hauser L."/>
            <person name="Chang Y.J."/>
            <person name="Jeffries C.D."/>
            <person name="Brettin T."/>
            <person name="Detter J.C."/>
            <person name="Han C."/>
            <person name="Rohde M."/>
            <person name="Goker M."/>
            <person name="Bristow J."/>
            <person name="Eisen J.A."/>
            <person name="Markowitz V."/>
            <person name="Hugenholtz P."/>
            <person name="Kyrpides N.C."/>
            <person name="Klenk H.P."/>
        </authorList>
    </citation>
    <scope>NUCLEOTIDE SEQUENCE [LARGE SCALE GENOMIC DNA]</scope>
    <source>
        <strain evidence="3">ATCC BAA-972 / CDC 1076 / CIP 108378 / DSM 44985 / JCM 13578</strain>
    </source>
</reference>
<dbReference type="Proteomes" id="UP000002247">
    <property type="component" value="Chromosome"/>
</dbReference>
<sequence>MALHRGQWRGYQDVGPAVKRFDYMDRMGEEEADQHAAARQRAEAARRSLPPIAPDQVVEMGGSRFAVYSGEKAVQMRQREALVKQARDGARR</sequence>
<keyword evidence="2" id="KW-0540">Nuclease</keyword>
<dbReference type="KEGG" id="srt:Srot_3045"/>
<dbReference type="EMBL" id="CP001958">
    <property type="protein sequence ID" value="ADG99469.1"/>
    <property type="molecule type" value="Genomic_DNA"/>
</dbReference>
<feature type="compositionally biased region" description="Basic and acidic residues" evidence="1">
    <location>
        <begin position="31"/>
        <end position="46"/>
    </location>
</feature>
<evidence type="ECO:0000313" key="3">
    <source>
        <dbReference type="Proteomes" id="UP000002247"/>
    </source>
</evidence>
<keyword evidence="2" id="KW-0269">Exonuclease</keyword>
<dbReference type="GO" id="GO:0004527">
    <property type="term" value="F:exonuclease activity"/>
    <property type="evidence" value="ECO:0007669"/>
    <property type="project" value="UniProtKB-KW"/>
</dbReference>
<accession>D6ZEJ3</accession>
<organism evidence="2 3">
    <name type="scientific">Segniliparus rotundus (strain ATCC BAA-972 / CDC 1076 / CIP 108378 / DSM 44985 / JCM 13578)</name>
    <dbReference type="NCBI Taxonomy" id="640132"/>
    <lineage>
        <taxon>Bacteria</taxon>
        <taxon>Bacillati</taxon>
        <taxon>Actinomycetota</taxon>
        <taxon>Actinomycetes</taxon>
        <taxon>Mycobacteriales</taxon>
        <taxon>Segniliparaceae</taxon>
        <taxon>Segniliparus</taxon>
    </lineage>
</organism>
<dbReference type="AlphaFoldDB" id="D6ZEJ3"/>
<feature type="region of interest" description="Disordered" evidence="1">
    <location>
        <begin position="31"/>
        <end position="55"/>
    </location>
</feature>
<keyword evidence="3" id="KW-1185">Reference proteome</keyword>
<proteinExistence type="predicted"/>
<keyword evidence="2" id="KW-0378">Hydrolase</keyword>